<proteinExistence type="inferred from homology"/>
<dbReference type="AlphaFoldDB" id="A0A8E2DH66"/>
<dbReference type="InterPro" id="IPR021765">
    <property type="entry name" value="UstYa-like"/>
</dbReference>
<evidence type="ECO:0000313" key="5">
    <source>
        <dbReference type="Proteomes" id="UP000250043"/>
    </source>
</evidence>
<evidence type="ECO:0000256" key="3">
    <source>
        <dbReference type="ARBA" id="ARBA00035112"/>
    </source>
</evidence>
<evidence type="ECO:0000256" key="1">
    <source>
        <dbReference type="ARBA" id="ARBA00004685"/>
    </source>
</evidence>
<evidence type="ECO:0000313" key="4">
    <source>
        <dbReference type="EMBL" id="OCH85539.1"/>
    </source>
</evidence>
<protein>
    <submittedName>
        <fullName evidence="4">Uncharacterized protein</fullName>
    </submittedName>
</protein>
<accession>A0A8E2DH66</accession>
<keyword evidence="5" id="KW-1185">Reference proteome</keyword>
<comment type="pathway">
    <text evidence="1">Mycotoxin biosynthesis.</text>
</comment>
<sequence>MANSRRLDSVLLTALAAILFTNVVIKLATFAWIQAPSTPAPSGSWTTHSPPVLLLSNNQHVGPYWSDSAEEWAALVPGNGTVHVGARREPFRVSMFHQLQCLDTIRRQLVLPKPRRNMQRARHCMNYLRQMALCRGDTFLDPYEYLSKVRPLARHAERRCLDWRVLYDAAEKNHHGSPDWLEGFTI</sequence>
<dbReference type="OrthoDB" id="3687641at2759"/>
<dbReference type="Proteomes" id="UP000250043">
    <property type="component" value="Unassembled WGS sequence"/>
</dbReference>
<reference evidence="4 5" key="1">
    <citation type="submission" date="2016-07" db="EMBL/GenBank/DDBJ databases">
        <title>Draft genome of the white-rot fungus Obba rivulosa 3A-2.</title>
        <authorList>
            <consortium name="DOE Joint Genome Institute"/>
            <person name="Miettinen O."/>
            <person name="Riley R."/>
            <person name="Acob R."/>
            <person name="Barry K."/>
            <person name="Cullen D."/>
            <person name="De Vries R."/>
            <person name="Hainaut M."/>
            <person name="Hatakka A."/>
            <person name="Henrissat B."/>
            <person name="Hilden K."/>
            <person name="Kuo R."/>
            <person name="Labutti K."/>
            <person name="Lipzen A."/>
            <person name="Makela M.R."/>
            <person name="Sandor L."/>
            <person name="Spatafora J.W."/>
            <person name="Grigoriev I.V."/>
            <person name="Hibbett D.S."/>
        </authorList>
    </citation>
    <scope>NUCLEOTIDE SEQUENCE [LARGE SCALE GENOMIC DNA]</scope>
    <source>
        <strain evidence="4 5">3A-2</strain>
    </source>
</reference>
<dbReference type="GO" id="GO:0043386">
    <property type="term" value="P:mycotoxin biosynthetic process"/>
    <property type="evidence" value="ECO:0007669"/>
    <property type="project" value="InterPro"/>
</dbReference>
<dbReference type="Pfam" id="PF11807">
    <property type="entry name" value="UstYa"/>
    <property type="match status" value="1"/>
</dbReference>
<organism evidence="4 5">
    <name type="scientific">Obba rivulosa</name>
    <dbReference type="NCBI Taxonomy" id="1052685"/>
    <lineage>
        <taxon>Eukaryota</taxon>
        <taxon>Fungi</taxon>
        <taxon>Dikarya</taxon>
        <taxon>Basidiomycota</taxon>
        <taxon>Agaricomycotina</taxon>
        <taxon>Agaricomycetes</taxon>
        <taxon>Polyporales</taxon>
        <taxon>Gelatoporiaceae</taxon>
        <taxon>Obba</taxon>
    </lineage>
</organism>
<dbReference type="PANTHER" id="PTHR33365:SF11">
    <property type="entry name" value="TAT PATHWAY SIGNAL SEQUENCE"/>
    <property type="match status" value="1"/>
</dbReference>
<dbReference type="GO" id="GO:0016491">
    <property type="term" value="F:oxidoreductase activity"/>
    <property type="evidence" value="ECO:0007669"/>
    <property type="project" value="UniProtKB-KW"/>
</dbReference>
<name>A0A8E2DH66_9APHY</name>
<keyword evidence="2" id="KW-0560">Oxidoreductase</keyword>
<gene>
    <name evidence="4" type="ORF">OBBRIDRAFT_891123</name>
</gene>
<dbReference type="PANTHER" id="PTHR33365">
    <property type="entry name" value="YALI0B05434P"/>
    <property type="match status" value="1"/>
</dbReference>
<dbReference type="EMBL" id="KV722578">
    <property type="protein sequence ID" value="OCH85539.1"/>
    <property type="molecule type" value="Genomic_DNA"/>
</dbReference>
<evidence type="ECO:0000256" key="2">
    <source>
        <dbReference type="ARBA" id="ARBA00023002"/>
    </source>
</evidence>
<comment type="similarity">
    <text evidence="3">Belongs to the ustYa family.</text>
</comment>